<dbReference type="EMBL" id="BAAAUV010000008">
    <property type="protein sequence ID" value="GAA3215669.1"/>
    <property type="molecule type" value="Genomic_DNA"/>
</dbReference>
<protein>
    <submittedName>
        <fullName evidence="2">Uncharacterized protein</fullName>
    </submittedName>
</protein>
<feature type="transmembrane region" description="Helical" evidence="1">
    <location>
        <begin position="167"/>
        <end position="188"/>
    </location>
</feature>
<comment type="caution">
    <text evidence="2">The sequence shown here is derived from an EMBL/GenBank/DDBJ whole genome shotgun (WGS) entry which is preliminary data.</text>
</comment>
<accession>A0ABP6QGK7</accession>
<reference evidence="3" key="1">
    <citation type="journal article" date="2019" name="Int. J. Syst. Evol. Microbiol.">
        <title>The Global Catalogue of Microorganisms (GCM) 10K type strain sequencing project: providing services to taxonomists for standard genome sequencing and annotation.</title>
        <authorList>
            <consortium name="The Broad Institute Genomics Platform"/>
            <consortium name="The Broad Institute Genome Sequencing Center for Infectious Disease"/>
            <person name="Wu L."/>
            <person name="Ma J."/>
        </authorList>
    </citation>
    <scope>NUCLEOTIDE SEQUENCE [LARGE SCALE GENOMIC DNA]</scope>
    <source>
        <strain evidence="3">JCM 9377</strain>
    </source>
</reference>
<organism evidence="2 3">
    <name type="scientific">Actinocorallia longicatena</name>
    <dbReference type="NCBI Taxonomy" id="111803"/>
    <lineage>
        <taxon>Bacteria</taxon>
        <taxon>Bacillati</taxon>
        <taxon>Actinomycetota</taxon>
        <taxon>Actinomycetes</taxon>
        <taxon>Streptosporangiales</taxon>
        <taxon>Thermomonosporaceae</taxon>
        <taxon>Actinocorallia</taxon>
    </lineage>
</organism>
<keyword evidence="1" id="KW-0472">Membrane</keyword>
<keyword evidence="1" id="KW-0812">Transmembrane</keyword>
<feature type="transmembrane region" description="Helical" evidence="1">
    <location>
        <begin position="66"/>
        <end position="89"/>
    </location>
</feature>
<evidence type="ECO:0000313" key="2">
    <source>
        <dbReference type="EMBL" id="GAA3215669.1"/>
    </source>
</evidence>
<evidence type="ECO:0000313" key="3">
    <source>
        <dbReference type="Proteomes" id="UP001501237"/>
    </source>
</evidence>
<sequence>MPRSHDSTLVPYLVRVYKVLLKGMPGEWVVIKSGASGFATEIYMLSSLGLISFVYAATFWGDVWGVSVLLVLLCVVRWAEIIGIVFEIMGGRVTVADRITALWSLAIQTTTIIFIFGSFFRAVTTLTADEEFGSEAGHRWWNYLFLSWKSLASFGSGVDATSFWAQLAVMASGFSGIGLLAITLSWAVSALS</sequence>
<evidence type="ECO:0000256" key="1">
    <source>
        <dbReference type="SAM" id="Phobius"/>
    </source>
</evidence>
<gene>
    <name evidence="2" type="ORF">GCM10010468_37260</name>
</gene>
<keyword evidence="1" id="KW-1133">Transmembrane helix</keyword>
<keyword evidence="3" id="KW-1185">Reference proteome</keyword>
<dbReference type="Proteomes" id="UP001501237">
    <property type="component" value="Unassembled WGS sequence"/>
</dbReference>
<feature type="transmembrane region" description="Helical" evidence="1">
    <location>
        <begin position="42"/>
        <end position="60"/>
    </location>
</feature>
<feature type="transmembrane region" description="Helical" evidence="1">
    <location>
        <begin position="101"/>
        <end position="120"/>
    </location>
</feature>
<dbReference type="RefSeq" id="WP_344829650.1">
    <property type="nucleotide sequence ID" value="NZ_BAAAUV010000008.1"/>
</dbReference>
<proteinExistence type="predicted"/>
<name>A0ABP6QGK7_9ACTN</name>